<dbReference type="Proteomes" id="UP000492820">
    <property type="component" value="Unassembled WGS sequence"/>
</dbReference>
<sequence>MQLQIVATGIRTMDRLRCLNTARDRESAQDPSTHCGRQWGHNCKPTPCSHSSPSTLAPGPGPNPTASTPCPGSPLTRRAP</sequence>
<proteinExistence type="predicted"/>
<evidence type="ECO:0000256" key="1">
    <source>
        <dbReference type="SAM" id="MobiDB-lite"/>
    </source>
</evidence>
<feature type="region of interest" description="Disordered" evidence="1">
    <location>
        <begin position="46"/>
        <end position="80"/>
    </location>
</feature>
<evidence type="ECO:0000313" key="3">
    <source>
        <dbReference type="Proteomes" id="UP000492820"/>
    </source>
</evidence>
<dbReference type="WBParaSite" id="EgrG_002043100">
    <property type="protein sequence ID" value="EgrG_002043100"/>
    <property type="gene ID" value="EgrG_002043100"/>
</dbReference>
<reference evidence="4" key="3">
    <citation type="submission" date="2020-10" db="UniProtKB">
        <authorList>
            <consortium name="WormBaseParasite"/>
        </authorList>
    </citation>
    <scope>IDENTIFICATION</scope>
</reference>
<protein>
    <submittedName>
        <fullName evidence="4">Alternative protein</fullName>
    </submittedName>
</protein>
<evidence type="ECO:0000313" key="2">
    <source>
        <dbReference type="EMBL" id="CDS23590.1"/>
    </source>
</evidence>
<organism evidence="2">
    <name type="scientific">Echinococcus granulosus</name>
    <name type="common">Hydatid tapeworm</name>
    <dbReference type="NCBI Taxonomy" id="6210"/>
    <lineage>
        <taxon>Eukaryota</taxon>
        <taxon>Metazoa</taxon>
        <taxon>Spiralia</taxon>
        <taxon>Lophotrochozoa</taxon>
        <taxon>Platyhelminthes</taxon>
        <taxon>Cestoda</taxon>
        <taxon>Eucestoda</taxon>
        <taxon>Cyclophyllidea</taxon>
        <taxon>Taeniidae</taxon>
        <taxon>Echinococcus</taxon>
        <taxon>Echinococcus granulosus group</taxon>
    </lineage>
</organism>
<accession>A0A068WUT2</accession>
<evidence type="ECO:0000313" key="4">
    <source>
        <dbReference type="WBParaSite" id="EgrG_002043100"/>
    </source>
</evidence>
<name>A0A068WUT2_ECHGR</name>
<gene>
    <name evidence="2" type="ORF">EgrG_002043100</name>
</gene>
<reference evidence="2" key="2">
    <citation type="submission" date="2014-06" db="EMBL/GenBank/DDBJ databases">
        <authorList>
            <person name="Aslett M."/>
        </authorList>
    </citation>
    <scope>NUCLEOTIDE SEQUENCE</scope>
</reference>
<dbReference type="EMBL" id="LK028592">
    <property type="protein sequence ID" value="CDS23590.1"/>
    <property type="molecule type" value="Genomic_DNA"/>
</dbReference>
<reference evidence="2 3" key="1">
    <citation type="journal article" date="2013" name="Nature">
        <title>The genomes of four tapeworm species reveal adaptations to parasitism.</title>
        <authorList>
            <person name="Tsai I.J."/>
            <person name="Zarowiecki M."/>
            <person name="Holroyd N."/>
            <person name="Garciarrubio A."/>
            <person name="Sanchez-Flores A."/>
            <person name="Brooks K.L."/>
            <person name="Tracey A."/>
            <person name="Bobes R.J."/>
            <person name="Fragoso G."/>
            <person name="Sciutto E."/>
            <person name="Aslett M."/>
            <person name="Beasley H."/>
            <person name="Bennett H.M."/>
            <person name="Cai J."/>
            <person name="Camicia F."/>
            <person name="Clark R."/>
            <person name="Cucher M."/>
            <person name="De Silva N."/>
            <person name="Day T.A."/>
            <person name="Deplazes P."/>
            <person name="Estrada K."/>
            <person name="Fernandez C."/>
            <person name="Holland P.W."/>
            <person name="Hou J."/>
            <person name="Hu S."/>
            <person name="Huckvale T."/>
            <person name="Hung S.S."/>
            <person name="Kamenetzky L."/>
            <person name="Keane J.A."/>
            <person name="Kiss F."/>
            <person name="Koziol U."/>
            <person name="Lambert O."/>
            <person name="Liu K."/>
            <person name="Luo X."/>
            <person name="Luo Y."/>
            <person name="Macchiaroli N."/>
            <person name="Nichol S."/>
            <person name="Paps J."/>
            <person name="Parkinson J."/>
            <person name="Pouchkina-Stantcheva N."/>
            <person name="Riddiford N."/>
            <person name="Rosenzvit M."/>
            <person name="Salinas G."/>
            <person name="Wasmuth J.D."/>
            <person name="Zamanian M."/>
            <person name="Zheng Y."/>
            <person name="Cai X."/>
            <person name="Soberon X."/>
            <person name="Olson P.D."/>
            <person name="Laclette J.P."/>
            <person name="Brehm K."/>
            <person name="Berriman M."/>
            <person name="Garciarrubio A."/>
            <person name="Bobes R.J."/>
            <person name="Fragoso G."/>
            <person name="Sanchez-Flores A."/>
            <person name="Estrada K."/>
            <person name="Cevallos M.A."/>
            <person name="Morett E."/>
            <person name="Gonzalez V."/>
            <person name="Portillo T."/>
            <person name="Ochoa-Leyva A."/>
            <person name="Jose M.V."/>
            <person name="Sciutto E."/>
            <person name="Landa A."/>
            <person name="Jimenez L."/>
            <person name="Valdes V."/>
            <person name="Carrero J.C."/>
            <person name="Larralde C."/>
            <person name="Morales-Montor J."/>
            <person name="Limon-Lason J."/>
            <person name="Soberon X."/>
            <person name="Laclette J.P."/>
        </authorList>
    </citation>
    <scope>NUCLEOTIDE SEQUENCE [LARGE SCALE GENOMIC DNA]</scope>
</reference>
<dbReference type="AlphaFoldDB" id="A0A068WUT2"/>